<dbReference type="PANTHER" id="PTHR47389">
    <property type="entry name" value="OS09G0436400 PROTEIN"/>
    <property type="match status" value="1"/>
</dbReference>
<proteinExistence type="predicted"/>
<evidence type="ECO:0000313" key="1">
    <source>
        <dbReference type="EMBL" id="KAF8671045.1"/>
    </source>
</evidence>
<keyword evidence="2" id="KW-1185">Reference proteome</keyword>
<dbReference type="EMBL" id="JACEFO010002248">
    <property type="protein sequence ID" value="KAF8671045.1"/>
    <property type="molecule type" value="Genomic_DNA"/>
</dbReference>
<comment type="caution">
    <text evidence="1">The sequence shown here is derived from an EMBL/GenBank/DDBJ whole genome shotgun (WGS) entry which is preliminary data.</text>
</comment>
<dbReference type="AlphaFoldDB" id="A0A835E994"/>
<protein>
    <submittedName>
        <fullName evidence="1">Uncharacterized protein</fullName>
    </submittedName>
</protein>
<sequence length="200" mass="22336">MRTSRPSALQLDLSQAMVRRFFVLARDEESSLRARHGEILWLEESDYIERSYQMFLSCEVPVGGNGGAVVDHDGNVTGMAFFCSPHPAVLSISTIMTCIDMWLKFSCIARPIHGLGIRTIELLDVSLQEEICLDHGIDSGFIVDTVPYDSAAERSCDSTWRCDCFIQWRACSNFASVGRLSSLSWLDILEQFKLGGESKA</sequence>
<reference evidence="1" key="1">
    <citation type="submission" date="2020-07" db="EMBL/GenBank/DDBJ databases">
        <title>Genome sequence and genetic diversity analysis of an under-domesticated orphan crop, white fonio (Digitaria exilis).</title>
        <authorList>
            <person name="Bennetzen J.L."/>
            <person name="Chen S."/>
            <person name="Ma X."/>
            <person name="Wang X."/>
            <person name="Yssel A.E.J."/>
            <person name="Chaluvadi S.R."/>
            <person name="Johnson M."/>
            <person name="Gangashetty P."/>
            <person name="Hamidou F."/>
            <person name="Sanogo M.D."/>
            <person name="Zwaenepoel A."/>
            <person name="Wallace J."/>
            <person name="Van De Peer Y."/>
            <person name="Van Deynze A."/>
        </authorList>
    </citation>
    <scope>NUCLEOTIDE SEQUENCE</scope>
    <source>
        <tissue evidence="1">Leaves</tissue>
    </source>
</reference>
<dbReference type="PANTHER" id="PTHR47389:SF5">
    <property type="entry name" value="OS09G0436700 PROTEIN"/>
    <property type="match status" value="1"/>
</dbReference>
<evidence type="ECO:0000313" key="2">
    <source>
        <dbReference type="Proteomes" id="UP000636709"/>
    </source>
</evidence>
<gene>
    <name evidence="1" type="ORF">HU200_050324</name>
</gene>
<accession>A0A835E994</accession>
<name>A0A835E994_9POAL</name>
<dbReference type="OrthoDB" id="648161at2759"/>
<dbReference type="Proteomes" id="UP000636709">
    <property type="component" value="Unassembled WGS sequence"/>
</dbReference>
<organism evidence="1 2">
    <name type="scientific">Digitaria exilis</name>
    <dbReference type="NCBI Taxonomy" id="1010633"/>
    <lineage>
        <taxon>Eukaryota</taxon>
        <taxon>Viridiplantae</taxon>
        <taxon>Streptophyta</taxon>
        <taxon>Embryophyta</taxon>
        <taxon>Tracheophyta</taxon>
        <taxon>Spermatophyta</taxon>
        <taxon>Magnoliopsida</taxon>
        <taxon>Liliopsida</taxon>
        <taxon>Poales</taxon>
        <taxon>Poaceae</taxon>
        <taxon>PACMAD clade</taxon>
        <taxon>Panicoideae</taxon>
        <taxon>Panicodae</taxon>
        <taxon>Paniceae</taxon>
        <taxon>Anthephorinae</taxon>
        <taxon>Digitaria</taxon>
    </lineage>
</organism>